<dbReference type="AlphaFoldDB" id="A0AAD4HVH6"/>
<evidence type="ECO:0000313" key="4">
    <source>
        <dbReference type="Proteomes" id="UP001197093"/>
    </source>
</evidence>
<evidence type="ECO:0000256" key="2">
    <source>
        <dbReference type="SAM" id="MobiDB-lite"/>
    </source>
</evidence>
<gene>
    <name evidence="3" type="ORF">NEMBOFW57_010682</name>
</gene>
<organism evidence="3 4">
    <name type="scientific">Staphylotrichum longicolle</name>
    <dbReference type="NCBI Taxonomy" id="669026"/>
    <lineage>
        <taxon>Eukaryota</taxon>
        <taxon>Fungi</taxon>
        <taxon>Dikarya</taxon>
        <taxon>Ascomycota</taxon>
        <taxon>Pezizomycotina</taxon>
        <taxon>Sordariomycetes</taxon>
        <taxon>Sordariomycetidae</taxon>
        <taxon>Sordariales</taxon>
        <taxon>Chaetomiaceae</taxon>
        <taxon>Staphylotrichum</taxon>
    </lineage>
</organism>
<feature type="coiled-coil region" evidence="1">
    <location>
        <begin position="271"/>
        <end position="298"/>
    </location>
</feature>
<reference evidence="3" key="1">
    <citation type="submission" date="2023-02" db="EMBL/GenBank/DDBJ databases">
        <authorList>
            <person name="Palmer J.M."/>
        </authorList>
    </citation>
    <scope>NUCLEOTIDE SEQUENCE</scope>
    <source>
        <strain evidence="3">FW57</strain>
    </source>
</reference>
<dbReference type="Proteomes" id="UP001197093">
    <property type="component" value="Unassembled WGS sequence"/>
</dbReference>
<evidence type="ECO:0000256" key="1">
    <source>
        <dbReference type="SAM" id="Coils"/>
    </source>
</evidence>
<name>A0AAD4HVH6_9PEZI</name>
<feature type="compositionally biased region" description="Basic and acidic residues" evidence="2">
    <location>
        <begin position="307"/>
        <end position="320"/>
    </location>
</feature>
<evidence type="ECO:0000313" key="3">
    <source>
        <dbReference type="EMBL" id="KAG7284310.1"/>
    </source>
</evidence>
<comment type="caution">
    <text evidence="3">The sequence shown here is derived from an EMBL/GenBank/DDBJ whole genome shotgun (WGS) entry which is preliminary data.</text>
</comment>
<protein>
    <submittedName>
        <fullName evidence="3">Uncharacterized protein</fullName>
    </submittedName>
</protein>
<keyword evidence="4" id="KW-1185">Reference proteome</keyword>
<dbReference type="InterPro" id="IPR011990">
    <property type="entry name" value="TPR-like_helical_dom_sf"/>
</dbReference>
<dbReference type="EMBL" id="JAHCVI010000006">
    <property type="protein sequence ID" value="KAG7284310.1"/>
    <property type="molecule type" value="Genomic_DNA"/>
</dbReference>
<sequence length="426" mass="47488">MLHLDPLSPQDVTVHMSCPVQDDLEGILEDCSRLRRLGHFAEAIALFRDRLSHFFDNRYVLVQYAQCLYEAGQYAEVVKLEEEMAPPRRTPPDALQIQWDMLLLATGEASKSGVSREDNENRIVSEVKTLALKWRELRPANQSQEGIAKCMNLADECGSALGALDDAYLMTRPCLRWIMAKRMIKDNIELLFYDQAASPGHDASSGSGGFGFSRSTFPNGYLPVYVPIDGHIPHWKPRRAPHGEDFRSVAHMVFRAAEVLGDLDLQTACLQELLREKMAKIQAMIKEIENDLRQEASTLPIARAKLEIDRGRSGRERTPDAEGVPGEHTGLDDPVGLEPEGGLAADPKPNVLQRRATVEDYLGTSESGDKSDDTEDRGVRGPERARSITPEEVYTIGKPGRFLEFPGYNNDGKPREDRNSDGESSS</sequence>
<dbReference type="Gene3D" id="1.25.40.10">
    <property type="entry name" value="Tetratricopeptide repeat domain"/>
    <property type="match status" value="1"/>
</dbReference>
<keyword evidence="1" id="KW-0175">Coiled coil</keyword>
<feature type="compositionally biased region" description="Basic and acidic residues" evidence="2">
    <location>
        <begin position="412"/>
        <end position="426"/>
    </location>
</feature>
<feature type="region of interest" description="Disordered" evidence="2">
    <location>
        <begin position="307"/>
        <end position="426"/>
    </location>
</feature>
<feature type="compositionally biased region" description="Basic and acidic residues" evidence="2">
    <location>
        <begin position="367"/>
        <end position="386"/>
    </location>
</feature>
<proteinExistence type="predicted"/>
<accession>A0AAD4HVH6</accession>